<gene>
    <name evidence="2" type="ORF">F2Q69_00018901</name>
</gene>
<name>A0A8S9QAQ9_BRACR</name>
<keyword evidence="1" id="KW-0812">Transmembrane</keyword>
<reference evidence="2" key="1">
    <citation type="submission" date="2019-12" db="EMBL/GenBank/DDBJ databases">
        <title>Genome sequencing and annotation of Brassica cretica.</title>
        <authorList>
            <person name="Studholme D.J."/>
            <person name="Sarris P."/>
        </authorList>
    </citation>
    <scope>NUCLEOTIDE SEQUENCE</scope>
    <source>
        <strain evidence="2">PFS-109/04</strain>
        <tissue evidence="2">Leaf</tissue>
    </source>
</reference>
<comment type="caution">
    <text evidence="2">The sequence shown here is derived from an EMBL/GenBank/DDBJ whole genome shotgun (WGS) entry which is preliminary data.</text>
</comment>
<accession>A0A8S9QAQ9</accession>
<feature type="transmembrane region" description="Helical" evidence="1">
    <location>
        <begin position="103"/>
        <end position="124"/>
    </location>
</feature>
<sequence>MKNRPIVFQMIGRTITTTPRLPHTPDNTCIQKSTMKTMRTKELLSTKPSVLRRIHFYIIPLGKERIIDRHSWLTIDRYSTSSEKPETCIDQHRQLLIDRRKRIIPAFGFLSPGFGFLPPGSGFLSPGLGLPPGLGPATGFQAE</sequence>
<evidence type="ECO:0000256" key="1">
    <source>
        <dbReference type="SAM" id="Phobius"/>
    </source>
</evidence>
<protein>
    <submittedName>
        <fullName evidence="2">Uncharacterized protein</fullName>
    </submittedName>
</protein>
<dbReference type="Proteomes" id="UP000712600">
    <property type="component" value="Unassembled WGS sequence"/>
</dbReference>
<keyword evidence="1" id="KW-0472">Membrane</keyword>
<dbReference type="AlphaFoldDB" id="A0A8S9QAQ9"/>
<organism evidence="2 3">
    <name type="scientific">Brassica cretica</name>
    <name type="common">Mustard</name>
    <dbReference type="NCBI Taxonomy" id="69181"/>
    <lineage>
        <taxon>Eukaryota</taxon>
        <taxon>Viridiplantae</taxon>
        <taxon>Streptophyta</taxon>
        <taxon>Embryophyta</taxon>
        <taxon>Tracheophyta</taxon>
        <taxon>Spermatophyta</taxon>
        <taxon>Magnoliopsida</taxon>
        <taxon>eudicotyledons</taxon>
        <taxon>Gunneridae</taxon>
        <taxon>Pentapetalae</taxon>
        <taxon>rosids</taxon>
        <taxon>malvids</taxon>
        <taxon>Brassicales</taxon>
        <taxon>Brassicaceae</taxon>
        <taxon>Brassiceae</taxon>
        <taxon>Brassica</taxon>
    </lineage>
</organism>
<evidence type="ECO:0000313" key="2">
    <source>
        <dbReference type="EMBL" id="KAF3538081.1"/>
    </source>
</evidence>
<evidence type="ECO:0000313" key="3">
    <source>
        <dbReference type="Proteomes" id="UP000712600"/>
    </source>
</evidence>
<keyword evidence="1" id="KW-1133">Transmembrane helix</keyword>
<dbReference type="EMBL" id="QGKX02001290">
    <property type="protein sequence ID" value="KAF3538081.1"/>
    <property type="molecule type" value="Genomic_DNA"/>
</dbReference>
<proteinExistence type="predicted"/>